<dbReference type="RefSeq" id="WP_377733022.1">
    <property type="nucleotide sequence ID" value="NZ_JBHSRI010000005.1"/>
</dbReference>
<dbReference type="EMBL" id="JBHSRI010000005">
    <property type="protein sequence ID" value="MFC6038922.1"/>
    <property type="molecule type" value="Genomic_DNA"/>
</dbReference>
<keyword evidence="2" id="KW-1185">Reference proteome</keyword>
<name>A0ABW1L6Y1_9BACL</name>
<reference evidence="2" key="1">
    <citation type="journal article" date="2019" name="Int. J. Syst. Evol. Microbiol.">
        <title>The Global Catalogue of Microorganisms (GCM) 10K type strain sequencing project: providing services to taxonomists for standard genome sequencing and annotation.</title>
        <authorList>
            <consortium name="The Broad Institute Genomics Platform"/>
            <consortium name="The Broad Institute Genome Sequencing Center for Infectious Disease"/>
            <person name="Wu L."/>
            <person name="Ma J."/>
        </authorList>
    </citation>
    <scope>NUCLEOTIDE SEQUENCE [LARGE SCALE GENOMIC DNA]</scope>
    <source>
        <strain evidence="2">CCUG 54527</strain>
    </source>
</reference>
<evidence type="ECO:0000313" key="2">
    <source>
        <dbReference type="Proteomes" id="UP001596170"/>
    </source>
</evidence>
<accession>A0ABW1L6Y1</accession>
<evidence type="ECO:0000313" key="1">
    <source>
        <dbReference type="EMBL" id="MFC6038922.1"/>
    </source>
</evidence>
<proteinExistence type="predicted"/>
<dbReference type="Proteomes" id="UP001596170">
    <property type="component" value="Unassembled WGS sequence"/>
</dbReference>
<gene>
    <name evidence="1" type="ORF">ACFPYN_05575</name>
</gene>
<comment type="caution">
    <text evidence="1">The sequence shown here is derived from an EMBL/GenBank/DDBJ whole genome shotgun (WGS) entry which is preliminary data.</text>
</comment>
<sequence length="544" mass="63714">MDIAILHGEFFDIEQKRRSLENPTKSRKEIVNKIDNEYRVFSKKGAFICICCNTPVKMNLTTEELRPFYFSHFDSRECSYSENHKVYQKQQETSEDNMTKQVEITVLREILEGQLKPLNIDIQRGYLYKKRLSFVPDFILTFPNEKKWAIDYHTSIQLGRDNLFVKQLNRRKQVYADEGFQVFSFVGENWLAFNEDTGKGTLLKTESNFVMKTKADFEWDKFIFQLNAECLDMLNETLNTDSLSVDTQSIQYLNVNERTCKIVRFLHTADSNDRNTTIQSLASPITIPLSSALTLNEDQTGFHLVGDQEDALRNDFKQKLFRIVEESKVVVESVKPTYPMYLKPPPKEEELPDLPKFSLLNKGGTIYIKESRQTAPVQDYDDYDPEYEQVLREMAERAELASHRPIDKSPEQWERELYGNPTPTYIAYPHTSLKRSLEKTRDPFYEKKRMDFKDKILDSSIPGSHYIESGSTQWKLSVLRWVKEEMVNDAVQVSLPKVVIALKQEGIKFNQKDELIQYPVKAFLTYYQKELKKDLNQTITISYF</sequence>
<protein>
    <submittedName>
        <fullName evidence="1">Uncharacterized protein</fullName>
    </submittedName>
</protein>
<organism evidence="1 2">
    <name type="scientific">Paenisporosarcina macmurdoensis</name>
    <dbReference type="NCBI Taxonomy" id="212659"/>
    <lineage>
        <taxon>Bacteria</taxon>
        <taxon>Bacillati</taxon>
        <taxon>Bacillota</taxon>
        <taxon>Bacilli</taxon>
        <taxon>Bacillales</taxon>
        <taxon>Caryophanaceae</taxon>
        <taxon>Paenisporosarcina</taxon>
    </lineage>
</organism>